<gene>
    <name evidence="2" type="ORF">U27_03690</name>
</gene>
<sequence length="86" mass="10156">MSLLDDVHKEMSKRHSVEEKRRQIEALRKKAKDAFNAQFLMDAAKSDQIAFLKGRIAAFEECLALFDSETDKRPRHEKKKWDDDDF</sequence>
<dbReference type="EMBL" id="DF820465">
    <property type="protein sequence ID" value="GAK56727.1"/>
    <property type="molecule type" value="Genomic_DNA"/>
</dbReference>
<accession>A0A081BWM2</accession>
<evidence type="ECO:0000313" key="3">
    <source>
        <dbReference type="Proteomes" id="UP000030661"/>
    </source>
</evidence>
<reference evidence="2" key="1">
    <citation type="journal article" date="2015" name="PeerJ">
        <title>First genomic representation of candidate bacterial phylum KSB3 points to enhanced environmental sensing as a trigger of wastewater bulking.</title>
        <authorList>
            <person name="Sekiguchi Y."/>
            <person name="Ohashi A."/>
            <person name="Parks D.H."/>
            <person name="Yamauchi T."/>
            <person name="Tyson G.W."/>
            <person name="Hugenholtz P."/>
        </authorList>
    </citation>
    <scope>NUCLEOTIDE SEQUENCE [LARGE SCALE GENOMIC DNA]</scope>
</reference>
<feature type="region of interest" description="Disordered" evidence="1">
    <location>
        <begin position="1"/>
        <end position="21"/>
    </location>
</feature>
<dbReference type="HOGENOM" id="CLU_191248_0_0_0"/>
<dbReference type="Proteomes" id="UP000030661">
    <property type="component" value="Unassembled WGS sequence"/>
</dbReference>
<evidence type="ECO:0000313" key="2">
    <source>
        <dbReference type="EMBL" id="GAK56727.1"/>
    </source>
</evidence>
<keyword evidence="3" id="KW-1185">Reference proteome</keyword>
<name>A0A081BWM2_VECG1</name>
<proteinExistence type="predicted"/>
<organism evidence="2">
    <name type="scientific">Vecturithrix granuli</name>
    <dbReference type="NCBI Taxonomy" id="1499967"/>
    <lineage>
        <taxon>Bacteria</taxon>
        <taxon>Candidatus Moduliflexota</taxon>
        <taxon>Candidatus Vecturitrichia</taxon>
        <taxon>Candidatus Vecturitrichales</taxon>
        <taxon>Candidatus Vecturitrichaceae</taxon>
        <taxon>Candidatus Vecturithrix</taxon>
    </lineage>
</organism>
<evidence type="ECO:0000256" key="1">
    <source>
        <dbReference type="SAM" id="MobiDB-lite"/>
    </source>
</evidence>
<protein>
    <submittedName>
        <fullName evidence="2">Uncharacterized protein</fullName>
    </submittedName>
</protein>
<dbReference type="AlphaFoldDB" id="A0A081BWM2"/>